<accession>A0A2V4BMH8</accession>
<dbReference type="RefSeq" id="WP_110307402.1">
    <property type="nucleotide sequence ID" value="NZ_QJHK01000013.1"/>
</dbReference>
<sequence>MDNNQQISERKYAANLARKYLSGEISKNEILSKLPNQVKDFKIQLLYNHIIKKPKKSWFFLPSKEKFKKFILEAYEIIEYLESDKLRFKTMKTLFKQLWLESNECNEPIENIGIHIYEVSKITSTPKIEIMRYLNLLIEKNYITKISDQPYLYKFTESGKNIKTDSAIEEIIMTVD</sequence>
<dbReference type="OrthoDB" id="1359876at2"/>
<reference evidence="1 2" key="1">
    <citation type="submission" date="2018-05" db="EMBL/GenBank/DDBJ databases">
        <title>Flavobacterium sp. strain IMCC34759, incomplete genome.</title>
        <authorList>
            <person name="Joung Y."/>
            <person name="Cho J."/>
        </authorList>
    </citation>
    <scope>NUCLEOTIDE SEQUENCE [LARGE SCALE GENOMIC DNA]</scope>
    <source>
        <strain evidence="1 2">IMCC34759</strain>
    </source>
</reference>
<protein>
    <submittedName>
        <fullName evidence="1">Uncharacterized protein</fullName>
    </submittedName>
</protein>
<keyword evidence="2" id="KW-1185">Reference proteome</keyword>
<name>A0A2V4BMH8_9FLAO</name>
<evidence type="ECO:0000313" key="2">
    <source>
        <dbReference type="Proteomes" id="UP000247903"/>
    </source>
</evidence>
<comment type="caution">
    <text evidence="1">The sequence shown here is derived from an EMBL/GenBank/DDBJ whole genome shotgun (WGS) entry which is preliminary data.</text>
</comment>
<evidence type="ECO:0000313" key="1">
    <source>
        <dbReference type="EMBL" id="PXY40041.1"/>
    </source>
</evidence>
<organism evidence="1 2">
    <name type="scientific">Flavobacterium cheongpyeongense</name>
    <dbReference type="NCBI Taxonomy" id="2212651"/>
    <lineage>
        <taxon>Bacteria</taxon>
        <taxon>Pseudomonadati</taxon>
        <taxon>Bacteroidota</taxon>
        <taxon>Flavobacteriia</taxon>
        <taxon>Flavobacteriales</taxon>
        <taxon>Flavobacteriaceae</taxon>
        <taxon>Flavobacterium</taxon>
    </lineage>
</organism>
<proteinExistence type="predicted"/>
<gene>
    <name evidence="1" type="ORF">DMB65_14730</name>
</gene>
<dbReference type="Proteomes" id="UP000247903">
    <property type="component" value="Unassembled WGS sequence"/>
</dbReference>
<dbReference type="AlphaFoldDB" id="A0A2V4BMH8"/>
<dbReference type="EMBL" id="QJHK01000013">
    <property type="protein sequence ID" value="PXY40041.1"/>
    <property type="molecule type" value="Genomic_DNA"/>
</dbReference>